<comment type="caution">
    <text evidence="1">The sequence shown here is derived from an EMBL/GenBank/DDBJ whole genome shotgun (WGS) entry which is preliminary data.</text>
</comment>
<evidence type="ECO:0000313" key="1">
    <source>
        <dbReference type="EMBL" id="MCS4037015.1"/>
    </source>
</evidence>
<gene>
    <name evidence="1" type="ORF">GGQ01_002087</name>
</gene>
<proteinExistence type="predicted"/>
<sequence>MLFTPMLFTPMLFTPVPSTPARPTAYASTVAIVLVSSSSSDSVT</sequence>
<dbReference type="EMBL" id="JANUBF010000012">
    <property type="protein sequence ID" value="MCS4037015.1"/>
    <property type="molecule type" value="Genomic_DNA"/>
</dbReference>
<evidence type="ECO:0000313" key="2">
    <source>
        <dbReference type="Proteomes" id="UP001155040"/>
    </source>
</evidence>
<accession>A0A9X2ZB81</accession>
<name>A0A9X2ZB81_9BACT</name>
<dbReference type="AlphaFoldDB" id="A0A9X2ZB81"/>
<protein>
    <submittedName>
        <fullName evidence="1">Uncharacterized protein</fullName>
    </submittedName>
</protein>
<dbReference type="Proteomes" id="UP001155040">
    <property type="component" value="Unassembled WGS sequence"/>
</dbReference>
<organism evidence="1 2">
    <name type="scientific">Salinibacter ruber</name>
    <dbReference type="NCBI Taxonomy" id="146919"/>
    <lineage>
        <taxon>Bacteria</taxon>
        <taxon>Pseudomonadati</taxon>
        <taxon>Rhodothermota</taxon>
        <taxon>Rhodothermia</taxon>
        <taxon>Rhodothermales</taxon>
        <taxon>Salinibacteraceae</taxon>
        <taxon>Salinibacter</taxon>
    </lineage>
</organism>
<reference evidence="1" key="1">
    <citation type="submission" date="2022-08" db="EMBL/GenBank/DDBJ databases">
        <title>Genomic Encyclopedia of Type Strains, Phase V (KMG-V): Genome sequencing to study the core and pangenomes of soil and plant-associated prokaryotes.</title>
        <authorList>
            <person name="Whitman W."/>
        </authorList>
    </citation>
    <scope>NUCLEOTIDE SEQUENCE</scope>
    <source>
        <strain evidence="1">SP3012</strain>
    </source>
</reference>